<dbReference type="GO" id="GO:0006457">
    <property type="term" value="P:protein folding"/>
    <property type="evidence" value="ECO:0007669"/>
    <property type="project" value="TreeGrafter"/>
</dbReference>
<evidence type="ECO:0000313" key="13">
    <source>
        <dbReference type="EMBL" id="DAZ93089.1"/>
    </source>
</evidence>
<feature type="chain" id="PRO_5043337760" description="Sulfhydryl oxidase" evidence="10">
    <location>
        <begin position="20"/>
        <end position="578"/>
    </location>
</feature>
<keyword evidence="4 8" id="KW-0274">FAD</keyword>
<dbReference type="InterPro" id="IPR036774">
    <property type="entry name" value="ERV/ALR_sulphydryl_oxid_sf"/>
</dbReference>
<dbReference type="AlphaFoldDB" id="A0AAV2YK62"/>
<keyword evidence="7" id="KW-0325">Glycoprotein</keyword>
<evidence type="ECO:0000256" key="9">
    <source>
        <dbReference type="SAM" id="MobiDB-lite"/>
    </source>
</evidence>
<evidence type="ECO:0000256" key="5">
    <source>
        <dbReference type="ARBA" id="ARBA00023002"/>
    </source>
</evidence>
<evidence type="ECO:0000256" key="6">
    <source>
        <dbReference type="ARBA" id="ARBA00023157"/>
    </source>
</evidence>
<keyword evidence="5 8" id="KW-0560">Oxidoreductase</keyword>
<evidence type="ECO:0000256" key="2">
    <source>
        <dbReference type="ARBA" id="ARBA00022630"/>
    </source>
</evidence>
<dbReference type="CDD" id="cd02961">
    <property type="entry name" value="PDI_a_family"/>
    <property type="match status" value="1"/>
</dbReference>
<feature type="region of interest" description="Disordered" evidence="9">
    <location>
        <begin position="173"/>
        <end position="199"/>
    </location>
</feature>
<dbReference type="Gene3D" id="1.20.120.1960">
    <property type="entry name" value="QSOX sulfhydryl oxidase domain"/>
    <property type="match status" value="1"/>
</dbReference>
<evidence type="ECO:0000256" key="1">
    <source>
        <dbReference type="ARBA" id="ARBA00001974"/>
    </source>
</evidence>
<keyword evidence="3 10" id="KW-0732">Signal</keyword>
<reference evidence="13" key="2">
    <citation type="journal article" date="2023" name="Microbiol Resour">
        <title>Decontamination and Annotation of the Draft Genome Sequence of the Oomycete Lagenidium giganteum ARSEF 373.</title>
        <authorList>
            <person name="Morgan W.R."/>
            <person name="Tartar A."/>
        </authorList>
    </citation>
    <scope>NUCLEOTIDE SEQUENCE</scope>
    <source>
        <strain evidence="13">ARSEF 373</strain>
    </source>
</reference>
<dbReference type="PANTHER" id="PTHR22897:SF8">
    <property type="entry name" value="SULFHYDRYL OXIDASE"/>
    <property type="match status" value="1"/>
</dbReference>
<dbReference type="InterPro" id="IPR013766">
    <property type="entry name" value="Thioredoxin_domain"/>
</dbReference>
<evidence type="ECO:0000256" key="3">
    <source>
        <dbReference type="ARBA" id="ARBA00022729"/>
    </source>
</evidence>
<dbReference type="GO" id="GO:0000139">
    <property type="term" value="C:Golgi membrane"/>
    <property type="evidence" value="ECO:0007669"/>
    <property type="project" value="TreeGrafter"/>
</dbReference>
<dbReference type="Pfam" id="PF00085">
    <property type="entry name" value="Thioredoxin"/>
    <property type="match status" value="1"/>
</dbReference>
<feature type="compositionally biased region" description="Basic and acidic residues" evidence="9">
    <location>
        <begin position="177"/>
        <end position="199"/>
    </location>
</feature>
<feature type="region of interest" description="Disordered" evidence="9">
    <location>
        <begin position="458"/>
        <end position="521"/>
    </location>
</feature>
<sequence>MPRIATSLAVALAAVAVTAEIDPNAKGDPLFPDGHPNVTYLTDDNWDEQLAQDEKPWLVDFYHPFCPHCKHFVPTYEEVAAYYKTEGSIHIGAISCMDHVKCRRVGIKGFPTLMAFNFNRKELGENHRVVGTHTLEEVIELVDKIKLEAKINETGTHPPNENGSAGEATKLPTTEAASKEDEAKPGEQQRKEIWEESTKESSKITRIQDAASAFIFGLKQGVFMGREYLEDLELDALREWLRVVSQTFPGSINREIIAKLYERVQHIGLLDYDTWERYVNEWQASAADHFHTAESKLDFTGLEVPEWQRMSNLFAGQGNAYHACALYTCGQWNMFHMMTMNPPEKDARSEELMVSVIATMRRFMKHFFGCVQCRDHFLEYNNLDMVKKINSAENKPIALKRWLWEMHNAVNKRLVHPIWPKPNICPTCGEDGNWNDAEVEKWLDDWFGYYEMTVPPKTEAPITEAPSPSPDAQALRTEETEPIPTEAPATEATGYHPKHAEEEADEELKNPVTHETHSITHDTPVLDSRLKHENLNGVQAPPVSLFVWYILPVVAVAGYMIFVRSRGRSKSFRHLADE</sequence>
<protein>
    <recommendedName>
        <fullName evidence="8">Sulfhydryl oxidase</fullName>
        <ecNumber evidence="8">1.8.3.2</ecNumber>
    </recommendedName>
</protein>
<evidence type="ECO:0000256" key="7">
    <source>
        <dbReference type="ARBA" id="ARBA00023180"/>
    </source>
</evidence>
<dbReference type="InterPro" id="IPR042568">
    <property type="entry name" value="QSOX_FAD-bd_sf"/>
</dbReference>
<dbReference type="InterPro" id="IPR036249">
    <property type="entry name" value="Thioredoxin-like_sf"/>
</dbReference>
<organism evidence="13 14">
    <name type="scientific">Lagenidium giganteum</name>
    <dbReference type="NCBI Taxonomy" id="4803"/>
    <lineage>
        <taxon>Eukaryota</taxon>
        <taxon>Sar</taxon>
        <taxon>Stramenopiles</taxon>
        <taxon>Oomycota</taxon>
        <taxon>Peronosporomycetes</taxon>
        <taxon>Pythiales</taxon>
        <taxon>Pythiaceae</taxon>
    </lineage>
</organism>
<comment type="cofactor">
    <cofactor evidence="1 8">
        <name>FAD</name>
        <dbReference type="ChEBI" id="CHEBI:57692"/>
    </cofactor>
</comment>
<feature type="domain" description="ERV/ALR sulfhydryl oxidase" evidence="11">
    <location>
        <begin position="319"/>
        <end position="434"/>
    </location>
</feature>
<dbReference type="EC" id="1.8.3.2" evidence="8"/>
<evidence type="ECO:0000256" key="10">
    <source>
        <dbReference type="SAM" id="SignalP"/>
    </source>
</evidence>
<dbReference type="Gene3D" id="3.40.30.10">
    <property type="entry name" value="Glutaredoxin"/>
    <property type="match status" value="1"/>
</dbReference>
<dbReference type="EMBL" id="DAKRPA010000345">
    <property type="protein sequence ID" value="DAZ93089.1"/>
    <property type="molecule type" value="Genomic_DNA"/>
</dbReference>
<evidence type="ECO:0000313" key="14">
    <source>
        <dbReference type="Proteomes" id="UP001146120"/>
    </source>
</evidence>
<dbReference type="PROSITE" id="PS51324">
    <property type="entry name" value="ERV_ALR"/>
    <property type="match status" value="1"/>
</dbReference>
<feature type="transmembrane region" description="Helical" evidence="8">
    <location>
        <begin position="545"/>
        <end position="563"/>
    </location>
</feature>
<feature type="compositionally biased region" description="Low complexity" evidence="9">
    <location>
        <begin position="482"/>
        <end position="493"/>
    </location>
</feature>
<feature type="compositionally biased region" description="Basic and acidic residues" evidence="9">
    <location>
        <begin position="507"/>
        <end position="520"/>
    </location>
</feature>
<keyword evidence="6" id="KW-1015">Disulfide bond</keyword>
<feature type="domain" description="Thioredoxin" evidence="12">
    <location>
        <begin position="8"/>
        <end position="147"/>
    </location>
</feature>
<keyword evidence="8" id="KW-0472">Membrane</keyword>
<keyword evidence="14" id="KW-1185">Reference proteome</keyword>
<dbReference type="InterPro" id="IPR017937">
    <property type="entry name" value="Thioredoxin_CS"/>
</dbReference>
<dbReference type="SUPFAM" id="SSF69000">
    <property type="entry name" value="FAD-dependent thiol oxidase"/>
    <property type="match status" value="1"/>
</dbReference>
<gene>
    <name evidence="13" type="ORF">N0F65_010250</name>
</gene>
<dbReference type="GO" id="GO:0003756">
    <property type="term" value="F:protein disulfide isomerase activity"/>
    <property type="evidence" value="ECO:0007669"/>
    <property type="project" value="TreeGrafter"/>
</dbReference>
<comment type="catalytic activity">
    <reaction evidence="8">
        <text>2 R'C(R)SH + O2 = R'C(R)S-S(R)CR' + H2O2</text>
        <dbReference type="Rhea" id="RHEA:17357"/>
        <dbReference type="ChEBI" id="CHEBI:15379"/>
        <dbReference type="ChEBI" id="CHEBI:16240"/>
        <dbReference type="ChEBI" id="CHEBI:16520"/>
        <dbReference type="ChEBI" id="CHEBI:17412"/>
        <dbReference type="EC" id="1.8.3.2"/>
    </reaction>
</comment>
<evidence type="ECO:0000259" key="11">
    <source>
        <dbReference type="PROSITE" id="PS51324"/>
    </source>
</evidence>
<dbReference type="InterPro" id="IPR039798">
    <property type="entry name" value="Sulfhydryl_oxidase"/>
</dbReference>
<reference evidence="13" key="1">
    <citation type="submission" date="2022-11" db="EMBL/GenBank/DDBJ databases">
        <authorList>
            <person name="Morgan W.R."/>
            <person name="Tartar A."/>
        </authorList>
    </citation>
    <scope>NUCLEOTIDE SEQUENCE</scope>
    <source>
        <strain evidence="13">ARSEF 373</strain>
    </source>
</reference>
<dbReference type="Pfam" id="PF04777">
    <property type="entry name" value="Evr1_Alr"/>
    <property type="match status" value="1"/>
</dbReference>
<keyword evidence="2 8" id="KW-0285">Flavoprotein</keyword>
<accession>A0AAV2YK62</accession>
<dbReference type="GO" id="GO:0005615">
    <property type="term" value="C:extracellular space"/>
    <property type="evidence" value="ECO:0007669"/>
    <property type="project" value="TreeGrafter"/>
</dbReference>
<dbReference type="PANTHER" id="PTHR22897">
    <property type="entry name" value="QUIESCIN Q6-RELATED SULFHYDRYL OXIDASE"/>
    <property type="match status" value="1"/>
</dbReference>
<evidence type="ECO:0000259" key="12">
    <source>
        <dbReference type="PROSITE" id="PS51352"/>
    </source>
</evidence>
<dbReference type="PROSITE" id="PS00194">
    <property type="entry name" value="THIOREDOXIN_1"/>
    <property type="match status" value="1"/>
</dbReference>
<name>A0AAV2YK62_9STRA</name>
<dbReference type="GO" id="GO:0016971">
    <property type="term" value="F:flavin-dependent sulfhydryl oxidase activity"/>
    <property type="evidence" value="ECO:0007669"/>
    <property type="project" value="InterPro"/>
</dbReference>
<dbReference type="Gene3D" id="1.20.120.310">
    <property type="entry name" value="ERV/ALR sulfhydryl oxidase domain"/>
    <property type="match status" value="1"/>
</dbReference>
<evidence type="ECO:0000256" key="8">
    <source>
        <dbReference type="RuleBase" id="RU371123"/>
    </source>
</evidence>
<keyword evidence="8" id="KW-0812">Transmembrane</keyword>
<keyword evidence="8" id="KW-1133">Transmembrane helix</keyword>
<dbReference type="PROSITE" id="PS51352">
    <property type="entry name" value="THIOREDOXIN_2"/>
    <property type="match status" value="1"/>
</dbReference>
<feature type="signal peptide" evidence="10">
    <location>
        <begin position="1"/>
        <end position="19"/>
    </location>
</feature>
<evidence type="ECO:0000256" key="4">
    <source>
        <dbReference type="ARBA" id="ARBA00022827"/>
    </source>
</evidence>
<proteinExistence type="predicted"/>
<dbReference type="SUPFAM" id="SSF52833">
    <property type="entry name" value="Thioredoxin-like"/>
    <property type="match status" value="1"/>
</dbReference>
<dbReference type="Proteomes" id="UP001146120">
    <property type="component" value="Unassembled WGS sequence"/>
</dbReference>
<comment type="caution">
    <text evidence="13">The sequence shown here is derived from an EMBL/GenBank/DDBJ whole genome shotgun (WGS) entry which is preliminary data.</text>
</comment>
<dbReference type="InterPro" id="IPR017905">
    <property type="entry name" value="ERV/ALR_sulphydryl_oxidase"/>
</dbReference>